<organism evidence="8 9">
    <name type="scientific">Prorocentrum cordatum</name>
    <dbReference type="NCBI Taxonomy" id="2364126"/>
    <lineage>
        <taxon>Eukaryota</taxon>
        <taxon>Sar</taxon>
        <taxon>Alveolata</taxon>
        <taxon>Dinophyceae</taxon>
        <taxon>Prorocentrales</taxon>
        <taxon>Prorocentraceae</taxon>
        <taxon>Prorocentrum</taxon>
    </lineage>
</organism>
<keyword evidence="6" id="KW-0812">Transmembrane</keyword>
<gene>
    <name evidence="8" type="ORF">PCOR1329_LOCUS48583</name>
</gene>
<dbReference type="Proteomes" id="UP001189429">
    <property type="component" value="Unassembled WGS sequence"/>
</dbReference>
<reference evidence="8" key="1">
    <citation type="submission" date="2023-10" db="EMBL/GenBank/DDBJ databases">
        <authorList>
            <person name="Chen Y."/>
            <person name="Shah S."/>
            <person name="Dougan E. K."/>
            <person name="Thang M."/>
            <person name="Chan C."/>
        </authorList>
    </citation>
    <scope>NUCLEOTIDE SEQUENCE [LARGE SCALE GENOMIC DNA]</scope>
</reference>
<dbReference type="PROSITE" id="PS51083">
    <property type="entry name" value="ZF_HIT"/>
    <property type="match status" value="1"/>
</dbReference>
<evidence type="ECO:0000256" key="6">
    <source>
        <dbReference type="SAM" id="Phobius"/>
    </source>
</evidence>
<evidence type="ECO:0000256" key="5">
    <source>
        <dbReference type="SAM" id="MobiDB-lite"/>
    </source>
</evidence>
<dbReference type="Pfam" id="PF04438">
    <property type="entry name" value="zf-HIT"/>
    <property type="match status" value="1"/>
</dbReference>
<evidence type="ECO:0000256" key="2">
    <source>
        <dbReference type="ARBA" id="ARBA00022771"/>
    </source>
</evidence>
<feature type="domain" description="HIT-type" evidence="7">
    <location>
        <begin position="29"/>
        <end position="63"/>
    </location>
</feature>
<evidence type="ECO:0000256" key="4">
    <source>
        <dbReference type="PROSITE-ProRule" id="PRU00453"/>
    </source>
</evidence>
<keyword evidence="1" id="KW-0479">Metal-binding</keyword>
<evidence type="ECO:0000256" key="1">
    <source>
        <dbReference type="ARBA" id="ARBA00022723"/>
    </source>
</evidence>
<dbReference type="PANTHER" id="PTHR13483">
    <property type="entry name" value="BOX C_D SNORNA PROTEIN 1-RELATED"/>
    <property type="match status" value="1"/>
</dbReference>
<dbReference type="EMBL" id="CAUYUJ010015870">
    <property type="protein sequence ID" value="CAK0859135.1"/>
    <property type="molecule type" value="Genomic_DNA"/>
</dbReference>
<evidence type="ECO:0000313" key="8">
    <source>
        <dbReference type="EMBL" id="CAK0859135.1"/>
    </source>
</evidence>
<feature type="region of interest" description="Disordered" evidence="5">
    <location>
        <begin position="1"/>
        <end position="21"/>
    </location>
</feature>
<dbReference type="PANTHER" id="PTHR13483:SF3">
    <property type="entry name" value="BOX C_D SNORNA PROTEIN 1"/>
    <property type="match status" value="1"/>
</dbReference>
<evidence type="ECO:0000256" key="3">
    <source>
        <dbReference type="ARBA" id="ARBA00022833"/>
    </source>
</evidence>
<protein>
    <recommendedName>
        <fullName evidence="7">HIT-type domain-containing protein</fullName>
    </recommendedName>
</protein>
<feature type="non-terminal residue" evidence="8">
    <location>
        <position position="150"/>
    </location>
</feature>
<keyword evidence="2 4" id="KW-0863">Zinc-finger</keyword>
<keyword evidence="9" id="KW-1185">Reference proteome</keyword>
<dbReference type="InterPro" id="IPR007529">
    <property type="entry name" value="Znf_HIT"/>
</dbReference>
<evidence type="ECO:0000259" key="7">
    <source>
        <dbReference type="PROSITE" id="PS51083"/>
    </source>
</evidence>
<proteinExistence type="predicted"/>
<feature type="transmembrane region" description="Helical" evidence="6">
    <location>
        <begin position="127"/>
        <end position="147"/>
    </location>
</feature>
<comment type="caution">
    <text evidence="8">The sequence shown here is derived from an EMBL/GenBank/DDBJ whole genome shotgun (WGS) entry which is preliminary data.</text>
</comment>
<keyword evidence="3" id="KW-0862">Zinc</keyword>
<sequence length="150" mass="16201">MASAPAGPAAAAAGAEPEAGPGCRRPALCEWCGEGAAKYRCPACELRTCSAACVRAHKEERECSGKRPRTSFVAPLRAFSNQDVIVGRSQAVRVVDGRRTKRSSQRTAQPQWKSDFLDVLMVVMLRFWPGLGLNAVFLDLGCVWFFVLGG</sequence>
<evidence type="ECO:0000313" key="9">
    <source>
        <dbReference type="Proteomes" id="UP001189429"/>
    </source>
</evidence>
<accession>A0ABN9UHT8</accession>
<keyword evidence="6" id="KW-0472">Membrane</keyword>
<dbReference type="CDD" id="cd23023">
    <property type="entry name" value="zf-HIT_BCD1"/>
    <property type="match status" value="1"/>
</dbReference>
<name>A0ABN9UHT8_9DINO</name>
<dbReference type="SUPFAM" id="SSF144232">
    <property type="entry name" value="HIT/MYND zinc finger-like"/>
    <property type="match status" value="1"/>
</dbReference>
<dbReference type="Gene3D" id="3.30.60.190">
    <property type="match status" value="1"/>
</dbReference>
<keyword evidence="6" id="KW-1133">Transmembrane helix</keyword>
<dbReference type="InterPro" id="IPR051639">
    <property type="entry name" value="BCD1"/>
</dbReference>